<dbReference type="STRING" id="626937.HMPREF3293_02147"/>
<dbReference type="AlphaFoldDB" id="A0A136Q2H9"/>
<evidence type="ECO:0000313" key="2">
    <source>
        <dbReference type="Proteomes" id="UP000070366"/>
    </source>
</evidence>
<gene>
    <name evidence="1" type="ORF">HMPREF3293_02147</name>
</gene>
<name>A0A136Q2H9_9FIRM</name>
<proteinExistence type="predicted"/>
<dbReference type="EMBL" id="LSZW01000063">
    <property type="protein sequence ID" value="KXK64900.1"/>
    <property type="molecule type" value="Genomic_DNA"/>
</dbReference>
<evidence type="ECO:0000313" key="1">
    <source>
        <dbReference type="EMBL" id="KXK64900.1"/>
    </source>
</evidence>
<dbReference type="Proteomes" id="UP000070366">
    <property type="component" value="Unassembled WGS sequence"/>
</dbReference>
<organism evidence="1 2">
    <name type="scientific">Christensenella minuta</name>
    <dbReference type="NCBI Taxonomy" id="626937"/>
    <lineage>
        <taxon>Bacteria</taxon>
        <taxon>Bacillati</taxon>
        <taxon>Bacillota</taxon>
        <taxon>Clostridia</taxon>
        <taxon>Christensenellales</taxon>
        <taxon>Christensenellaceae</taxon>
        <taxon>Christensenella</taxon>
    </lineage>
</organism>
<keyword evidence="2" id="KW-1185">Reference proteome</keyword>
<accession>A0A136Q2H9</accession>
<reference evidence="1 2" key="1">
    <citation type="submission" date="2016-02" db="EMBL/GenBank/DDBJ databases">
        <authorList>
            <person name="Wen L."/>
            <person name="He K."/>
            <person name="Yang H."/>
        </authorList>
    </citation>
    <scope>NUCLEOTIDE SEQUENCE [LARGE SCALE GENOMIC DNA]</scope>
    <source>
        <strain evidence="1 2">DSM 22607</strain>
    </source>
</reference>
<comment type="caution">
    <text evidence="1">The sequence shown here is derived from an EMBL/GenBank/DDBJ whole genome shotgun (WGS) entry which is preliminary data.</text>
</comment>
<sequence length="43" mass="5042">MPVQTYKLSFLIDKLKFLLTDKKSDNRMAARFSFCLGAYETLH</sequence>
<protein>
    <submittedName>
        <fullName evidence="1">Uncharacterized protein</fullName>
    </submittedName>
</protein>